<dbReference type="EMBL" id="MK814619">
    <property type="protein sequence ID" value="QCI05196.1"/>
    <property type="molecule type" value="Genomic_DNA"/>
</dbReference>
<dbReference type="InterPro" id="IPR007641">
    <property type="entry name" value="RNA_pol_Rpb2_7"/>
</dbReference>
<dbReference type="NCBIfam" id="TIGR02013">
    <property type="entry name" value="rpoB"/>
    <property type="match status" value="1"/>
</dbReference>
<feature type="domain" description="RNA polymerase Rpb2" evidence="12">
    <location>
        <begin position="148"/>
        <end position="346"/>
    </location>
</feature>
<dbReference type="Gene3D" id="2.30.150.10">
    <property type="entry name" value="DNA-directed RNA polymerase, beta subunit, external 1 domain"/>
    <property type="match status" value="1"/>
</dbReference>
<dbReference type="InterPro" id="IPR007645">
    <property type="entry name" value="RNA_pol_Rpb2_3"/>
</dbReference>
<dbReference type="Gene3D" id="2.40.50.100">
    <property type="match status" value="1"/>
</dbReference>
<feature type="domain" description="DNA-directed RNA polymerase beta subunit external 1" evidence="15">
    <location>
        <begin position="484"/>
        <end position="550"/>
    </location>
</feature>
<evidence type="ECO:0000256" key="3">
    <source>
        <dbReference type="ARBA" id="ARBA00022679"/>
    </source>
</evidence>
<dbReference type="Pfam" id="PF10385">
    <property type="entry name" value="RNA_pol_Rpb2_45"/>
    <property type="match status" value="1"/>
</dbReference>
<organism evidence="16">
    <name type="scientific">Centroceras clavulatum</name>
    <dbReference type="NCBI Taxonomy" id="159503"/>
    <lineage>
        <taxon>Eukaryota</taxon>
        <taxon>Rhodophyta</taxon>
        <taxon>Florideophyceae</taxon>
        <taxon>Rhodymeniophycidae</taxon>
        <taxon>Ceramiales</taxon>
        <taxon>Ceramiaceae</taxon>
        <taxon>Centroceras</taxon>
    </lineage>
</organism>
<dbReference type="GO" id="GO:0003899">
    <property type="term" value="F:DNA-directed RNA polymerase activity"/>
    <property type="evidence" value="ECO:0007669"/>
    <property type="project" value="UniProtKB-UniRule"/>
</dbReference>
<accession>A0A4D6WP83</accession>
<dbReference type="PANTHER" id="PTHR20856">
    <property type="entry name" value="DNA-DIRECTED RNA POLYMERASE I SUBUNIT 2"/>
    <property type="match status" value="1"/>
</dbReference>
<evidence type="ECO:0000259" key="11">
    <source>
        <dbReference type="Pfam" id="PF04560"/>
    </source>
</evidence>
<dbReference type="Pfam" id="PF04563">
    <property type="entry name" value="RNA_pol_Rpb2_1"/>
    <property type="match status" value="1"/>
</dbReference>
<evidence type="ECO:0000259" key="12">
    <source>
        <dbReference type="Pfam" id="PF04561"/>
    </source>
</evidence>
<keyword evidence="2 7" id="KW-0240">DNA-directed RNA polymerase</keyword>
<evidence type="ECO:0000313" key="16">
    <source>
        <dbReference type="EMBL" id="QCI05196.1"/>
    </source>
</evidence>
<evidence type="ECO:0000259" key="14">
    <source>
        <dbReference type="Pfam" id="PF04565"/>
    </source>
</evidence>
<dbReference type="InterPro" id="IPR014724">
    <property type="entry name" value="RNA_pol_RPB2_OB-fold"/>
</dbReference>
<evidence type="ECO:0000256" key="6">
    <source>
        <dbReference type="ARBA" id="ARBA00048552"/>
    </source>
</evidence>
<name>A0A4D6WP83_9FLOR</name>
<comment type="similarity">
    <text evidence="1 7 8">Belongs to the RNA polymerase beta chain family.</text>
</comment>
<evidence type="ECO:0000256" key="4">
    <source>
        <dbReference type="ARBA" id="ARBA00022695"/>
    </source>
</evidence>
<dbReference type="AlphaFoldDB" id="A0A4D6WP83"/>
<keyword evidence="5 7" id="KW-0804">Transcription</keyword>
<comment type="function">
    <text evidence="7 9">DNA-dependent RNA polymerase catalyzes the transcription of DNA into RNA using the four ribonucleoside triphosphates as substrates.</text>
</comment>
<evidence type="ECO:0000256" key="9">
    <source>
        <dbReference type="RuleBase" id="RU363031"/>
    </source>
</evidence>
<feature type="domain" description="RNA polymerase Rpb2" evidence="14">
    <location>
        <begin position="405"/>
        <end position="473"/>
    </location>
</feature>
<dbReference type="Gene3D" id="2.40.50.150">
    <property type="match status" value="1"/>
</dbReference>
<comment type="catalytic activity">
    <reaction evidence="6 7 9">
        <text>RNA(n) + a ribonucleoside 5'-triphosphate = RNA(n+1) + diphosphate</text>
        <dbReference type="Rhea" id="RHEA:21248"/>
        <dbReference type="Rhea" id="RHEA-COMP:14527"/>
        <dbReference type="Rhea" id="RHEA-COMP:17342"/>
        <dbReference type="ChEBI" id="CHEBI:33019"/>
        <dbReference type="ChEBI" id="CHEBI:61557"/>
        <dbReference type="ChEBI" id="CHEBI:140395"/>
        <dbReference type="EC" id="2.7.7.6"/>
    </reaction>
</comment>
<reference evidence="16" key="2">
    <citation type="submission" date="2019-04" db="EMBL/GenBank/DDBJ databases">
        <authorList>
            <person name="Pasella M."/>
        </authorList>
    </citation>
    <scope>NUCLEOTIDE SEQUENCE</scope>
    <source>
        <strain evidence="16">HV6547_3</strain>
    </source>
</reference>
<dbReference type="EC" id="2.7.7.6" evidence="7 9"/>
<dbReference type="Gene3D" id="3.90.1100.10">
    <property type="match status" value="1"/>
</dbReference>
<evidence type="ECO:0000256" key="1">
    <source>
        <dbReference type="ARBA" id="ARBA00006835"/>
    </source>
</evidence>
<dbReference type="InterPro" id="IPR037034">
    <property type="entry name" value="RNA_pol_Rpb2_2_sf"/>
</dbReference>
<dbReference type="Pfam" id="PF00562">
    <property type="entry name" value="RNA_pol_Rpb2_6"/>
    <property type="match status" value="1"/>
</dbReference>
<dbReference type="GO" id="GO:0006351">
    <property type="term" value="P:DNA-templated transcription"/>
    <property type="evidence" value="ECO:0007669"/>
    <property type="project" value="UniProtKB-UniRule"/>
</dbReference>
<evidence type="ECO:0000259" key="15">
    <source>
        <dbReference type="Pfam" id="PF10385"/>
    </source>
</evidence>
<feature type="domain" description="RNA polymerase beta subunit protrusion" evidence="13">
    <location>
        <begin position="14"/>
        <end position="389"/>
    </location>
</feature>
<evidence type="ECO:0000256" key="8">
    <source>
        <dbReference type="RuleBase" id="RU000434"/>
    </source>
</evidence>
<evidence type="ECO:0000259" key="10">
    <source>
        <dbReference type="Pfam" id="PF00562"/>
    </source>
</evidence>
<geneLocation type="plastid" evidence="16"/>
<comment type="subunit">
    <text evidence="7">The RNAP catalytic core consists of 2 alpha, 1 beta, 1 beta' and 1 omega subunit. When a sigma factor is associated with the core the holoenzyme is formed, which can initiate transcription.</text>
</comment>
<dbReference type="InterPro" id="IPR015712">
    <property type="entry name" value="DNA-dir_RNA_pol_su2"/>
</dbReference>
<comment type="subunit">
    <text evidence="9">In plastids the minimal PEP RNA polymerase catalytic core is composed of four subunits: alpha, beta, beta', and beta''. When a (nuclear-encoded) sigma factor is associated with the core the holoenzyme is formed, which can initiate transcription.</text>
</comment>
<dbReference type="PROSITE" id="PS01166">
    <property type="entry name" value="RNA_POL_BETA"/>
    <property type="match status" value="1"/>
</dbReference>
<dbReference type="InterPro" id="IPR037033">
    <property type="entry name" value="DNA-dir_RNAP_su2_hyb_sf"/>
</dbReference>
<proteinExistence type="inferred from homology"/>
<keyword evidence="3 7" id="KW-0808">Transferase</keyword>
<evidence type="ECO:0000256" key="7">
    <source>
        <dbReference type="HAMAP-Rule" id="MF_01321"/>
    </source>
</evidence>
<dbReference type="Gene3D" id="3.90.1110.10">
    <property type="entry name" value="RNA polymerase Rpb2, domain 2"/>
    <property type="match status" value="1"/>
</dbReference>
<dbReference type="CDD" id="cd00653">
    <property type="entry name" value="RNA_pol_B_RPB2"/>
    <property type="match status" value="1"/>
</dbReference>
<dbReference type="Pfam" id="PF04565">
    <property type="entry name" value="RNA_pol_Rpb2_3"/>
    <property type="match status" value="1"/>
</dbReference>
<evidence type="ECO:0000256" key="5">
    <source>
        <dbReference type="ARBA" id="ARBA00023163"/>
    </source>
</evidence>
<dbReference type="InterPro" id="IPR019462">
    <property type="entry name" value="DNA-dir_RNA_pol_bsu_external_1"/>
</dbReference>
<dbReference type="SUPFAM" id="SSF64484">
    <property type="entry name" value="beta and beta-prime subunits of DNA dependent RNA-polymerase"/>
    <property type="match status" value="1"/>
</dbReference>
<dbReference type="NCBIfam" id="NF001616">
    <property type="entry name" value="PRK00405.1"/>
    <property type="match status" value="1"/>
</dbReference>
<dbReference type="GO" id="GO:0032549">
    <property type="term" value="F:ribonucleoside binding"/>
    <property type="evidence" value="ECO:0007669"/>
    <property type="project" value="InterPro"/>
</dbReference>
<dbReference type="GO" id="GO:0003677">
    <property type="term" value="F:DNA binding"/>
    <property type="evidence" value="ECO:0007669"/>
    <property type="project" value="UniProtKB-UniRule"/>
</dbReference>
<dbReference type="Gene3D" id="2.40.270.10">
    <property type="entry name" value="DNA-directed RNA polymerase, subunit 2, domain 6"/>
    <property type="match status" value="1"/>
</dbReference>
<dbReference type="InterPro" id="IPR007644">
    <property type="entry name" value="RNA_pol_bsu_protrusion"/>
</dbReference>
<keyword evidence="16" id="KW-0934">Plastid</keyword>
<feature type="domain" description="RNA polymerase Rpb2" evidence="11">
    <location>
        <begin position="1014"/>
        <end position="1087"/>
    </location>
</feature>
<dbReference type="Pfam" id="PF04561">
    <property type="entry name" value="RNA_pol_Rpb2_2"/>
    <property type="match status" value="1"/>
</dbReference>
<dbReference type="InterPro" id="IPR042107">
    <property type="entry name" value="DNA-dir_RNA_pol_bsu_ext_1_sf"/>
</dbReference>
<protein>
    <recommendedName>
        <fullName evidence="7 9">DNA-directed RNA polymerase subunit beta</fullName>
        <shortName evidence="7">RNAP subunit beta</shortName>
        <ecNumber evidence="7 9">2.7.7.6</ecNumber>
    </recommendedName>
    <alternativeName>
        <fullName evidence="7">RNA polymerase subunit beta</fullName>
    </alternativeName>
    <alternativeName>
        <fullName evidence="7">Transcriptase subunit beta</fullName>
    </alternativeName>
</protein>
<reference evidence="16" key="1">
    <citation type="journal article" date="2019" name="Mol. Phylogenet. Evol.">
        <title>Morphological evolution and classification of the red algal order Ceramiales inferred using plastid phylogenomics.</title>
        <authorList>
            <person name="Diaz-Tapia P."/>
            <person name="Pasella M.M."/>
            <person name="Verbruggen H."/>
            <person name="Maggs C.A."/>
        </authorList>
    </citation>
    <scope>NUCLEOTIDE SEQUENCE</scope>
    <source>
        <strain evidence="16">HV6547_3</strain>
    </source>
</reference>
<dbReference type="InterPro" id="IPR007120">
    <property type="entry name" value="DNA-dir_RNAP_su2_dom"/>
</dbReference>
<dbReference type="Gene3D" id="3.90.1800.10">
    <property type="entry name" value="RNA polymerase alpha subunit dimerisation domain"/>
    <property type="match status" value="1"/>
</dbReference>
<sequence>MLQELNYKFIPPDLAEIQRQSFRNFLSDGLVEVLNSFPIIIDPTGKLELQFFGKDYKLKFPRYSVRKAKSRDRTYSAQIYIPSKLSRRDTELFKKNKNIDSYKFTNIQDHNKKYKKRSVFIGDLPLMTNRGTFIISGTERVIINQIVRSPGIYYKQELDKNNKPIYSASLISNRGSWLKLEIDSKNQIWVRIDKTHKVNAYIFLRAIGLNNDEIKKNITKYSFLLSASELYAKKELIKEVGKILVEEITEEEALLVVYSKLRPNEPATVSVAKQMLYARFFDPKRYDLGEVGRHKINQKLNLKIPIHFRVLCPQDIITSINYLINIKEQNIGTFDDIDHLGNRRVRSIGELLQNQMRIGINRLERIIRERMMICDLDSLSLSNLVNPKPLMASVREFFGSSQLSQFMDQTNPLSELTHKRRISALGPGGLNKDRAGFAVRDLHPSHYGRICPIETPEGPNAGLIGSLSIYARVNKYGFIETPCYKVENGKVLKHNEPIYITADQEDDLRIAPADIPLDINSNIRDKNIPARYRQEFITSKIEQIDYIAVSPIQVISAATSLIPFLEHDDANRALMGSNMQRQAVPLLYPEKAIVGTGLEAKIAKDSGMVITSRTNGIVSYVSGTKIGIQDANGYTVHYRLKKYYRSNQDTCINQRPIVWPGEKVYVGQTIADGASTDGGEIALGRNILVAYMPWEGYNYEDAFLISERLVYDDLYTSIHIERYEVECRQTKLGPEEITRDIPNVSESSLSLLDKNGIIAIGSWVDSGDILVGKITPKGESDQLPEGKLLRAIFGEKARDVRDTSLRLPNAAKGRIVNVKVFKRQKGDDLPPGTNAIIRIYVAQKRKIQVGDKMAGRHGNKGIISKILPQQDMPFLPNGIPIDIILNPLGVPSRMNVGQLFECLLGLAGENLNKRFKIMPFDEMYGEEASRSLINHKLKQASTLTNHKWLFNSLYPGKILLCDGRTGELFDNPITVGKAYILKLVHLVDDKIHARSTGPYSLVTQQPLGGRAQHGGQRLGEMEVWALEAFGAAYTLQELLTVKSDDMQGRNEALNAIVKGKPIPKPGTPESFKVLMRELQSLGLDIGVHKIETFDNGNKDIEVDLMSNNKDSHINQMYPTNIISEKENNTFIQNDTYFNLDVMNN</sequence>
<dbReference type="InterPro" id="IPR007121">
    <property type="entry name" value="RNA_pol_bsu_CS"/>
</dbReference>
<dbReference type="Pfam" id="PF04560">
    <property type="entry name" value="RNA_pol_Rpb2_7"/>
    <property type="match status" value="1"/>
</dbReference>
<dbReference type="HAMAP" id="MF_01321">
    <property type="entry name" value="RNApol_bact_RpoB"/>
    <property type="match status" value="1"/>
</dbReference>
<dbReference type="GO" id="GO:0000428">
    <property type="term" value="C:DNA-directed RNA polymerase complex"/>
    <property type="evidence" value="ECO:0007669"/>
    <property type="project" value="UniProtKB-KW"/>
</dbReference>
<keyword evidence="4 7" id="KW-0548">Nucleotidyltransferase</keyword>
<evidence type="ECO:0000259" key="13">
    <source>
        <dbReference type="Pfam" id="PF04563"/>
    </source>
</evidence>
<evidence type="ECO:0000256" key="2">
    <source>
        <dbReference type="ARBA" id="ARBA00022478"/>
    </source>
</evidence>
<dbReference type="InterPro" id="IPR007642">
    <property type="entry name" value="RNA_pol_Rpb2_2"/>
</dbReference>
<dbReference type="InterPro" id="IPR010243">
    <property type="entry name" value="RNA_pol_bsu_bac"/>
</dbReference>
<feature type="domain" description="DNA-directed RNA polymerase subunit 2 hybrid-binding" evidence="10">
    <location>
        <begin position="612"/>
        <end position="1012"/>
    </location>
</feature>
<gene>
    <name evidence="7 16" type="primary">rpoB</name>
</gene>